<comment type="caution">
    <text evidence="1">The sequence shown here is derived from an EMBL/GenBank/DDBJ whole genome shotgun (WGS) entry which is preliminary data.</text>
</comment>
<evidence type="ECO:0000313" key="1">
    <source>
        <dbReference type="EMBL" id="KAG9224420.1"/>
    </source>
</evidence>
<dbReference type="Proteomes" id="UP000824881">
    <property type="component" value="Unassembled WGS sequence"/>
</dbReference>
<dbReference type="EMBL" id="WQMT02000003">
    <property type="protein sequence ID" value="KAG9224420.1"/>
    <property type="molecule type" value="Genomic_DNA"/>
</dbReference>
<gene>
    <name evidence="1" type="ORF">CCMSSC00406_0009462</name>
</gene>
<sequence>MAQLPLDKTFLLAAWLESLAYGFFLCLFCGTMLFTFGSGHRNDIHSRVMVGISCVMFFISTWHLAMNGFRLLQGFAVHVGDPGGAVGYIGNLRRWDHVMKDTLYATQEILGNAAGIYRCFILWNSDWRIIALPLLLLVGSLVSGYTVCALFVQIDPTQSVFTNRLNSWIQAFYSIAVVQNIITTSLMAFRIWRTSTKSAQYKTENALLPIARILIESAALQLIVEILLLALYSQTVNAQYILLELVTPTVGITFNAITIRIKLRAMSNSANSTAFSRSEPVQTIGSMPMKRIKVDITTQMEDDAEAKRSFPGSADHTPSAA</sequence>
<keyword evidence="2" id="KW-1185">Reference proteome</keyword>
<name>A0ACB7J2F9_PLECO</name>
<proteinExistence type="predicted"/>
<reference evidence="1 2" key="1">
    <citation type="journal article" date="2021" name="Appl. Environ. Microbiol.">
        <title>Genetic linkage and physical mapping for an oyster mushroom Pleurotus cornucopiae and QTL analysis for the trait cap color.</title>
        <authorList>
            <person name="Zhang Y."/>
            <person name="Gao W."/>
            <person name="Sonnenberg A."/>
            <person name="Chen Q."/>
            <person name="Zhang J."/>
            <person name="Huang C."/>
        </authorList>
    </citation>
    <scope>NUCLEOTIDE SEQUENCE [LARGE SCALE GENOMIC DNA]</scope>
    <source>
        <strain evidence="1">CCMSSC00406</strain>
    </source>
</reference>
<accession>A0ACB7J2F9</accession>
<organism evidence="1 2">
    <name type="scientific">Pleurotus cornucopiae</name>
    <name type="common">Cornucopia mushroom</name>
    <dbReference type="NCBI Taxonomy" id="5321"/>
    <lineage>
        <taxon>Eukaryota</taxon>
        <taxon>Fungi</taxon>
        <taxon>Dikarya</taxon>
        <taxon>Basidiomycota</taxon>
        <taxon>Agaricomycotina</taxon>
        <taxon>Agaricomycetes</taxon>
        <taxon>Agaricomycetidae</taxon>
        <taxon>Agaricales</taxon>
        <taxon>Pleurotineae</taxon>
        <taxon>Pleurotaceae</taxon>
        <taxon>Pleurotus</taxon>
    </lineage>
</organism>
<protein>
    <submittedName>
        <fullName evidence="1">Uncharacterized protein</fullName>
    </submittedName>
</protein>
<evidence type="ECO:0000313" key="2">
    <source>
        <dbReference type="Proteomes" id="UP000824881"/>
    </source>
</evidence>